<protein>
    <submittedName>
        <fullName evidence="2">Phosphonate C-P lyase system protein PhnG</fullName>
    </submittedName>
</protein>
<dbReference type="GO" id="GO:0015716">
    <property type="term" value="P:organic phosphonate transport"/>
    <property type="evidence" value="ECO:0007669"/>
    <property type="project" value="InterPro"/>
</dbReference>
<dbReference type="Pfam" id="PF06754">
    <property type="entry name" value="PhnG"/>
    <property type="match status" value="1"/>
</dbReference>
<name>A0A378XGS4_9BURK</name>
<dbReference type="Proteomes" id="UP000594903">
    <property type="component" value="Chromosome"/>
</dbReference>
<dbReference type="Proteomes" id="UP000254603">
    <property type="component" value="Unassembled WGS sequence"/>
</dbReference>
<keyword evidence="2" id="KW-0456">Lyase</keyword>
<reference evidence="2 3" key="1">
    <citation type="submission" date="2018-06" db="EMBL/GenBank/DDBJ databases">
        <authorList>
            <consortium name="Pathogen Informatics"/>
            <person name="Doyle S."/>
        </authorList>
    </citation>
    <scope>NUCLEOTIDE SEQUENCE [LARGE SCALE GENOMIC DNA]</scope>
    <source>
        <strain evidence="2 3">NCTC11997</strain>
    </source>
</reference>
<evidence type="ECO:0000313" key="2">
    <source>
        <dbReference type="EMBL" id="SUA57193.1"/>
    </source>
</evidence>
<organism evidence="2 3">
    <name type="scientific">Oligella ureolytica</name>
    <dbReference type="NCBI Taxonomy" id="90244"/>
    <lineage>
        <taxon>Bacteria</taxon>
        <taxon>Pseudomonadati</taxon>
        <taxon>Pseudomonadota</taxon>
        <taxon>Betaproteobacteria</taxon>
        <taxon>Burkholderiales</taxon>
        <taxon>Alcaligenaceae</taxon>
        <taxon>Oligella</taxon>
    </lineage>
</organism>
<dbReference type="GO" id="GO:0016829">
    <property type="term" value="F:lyase activity"/>
    <property type="evidence" value="ECO:0007669"/>
    <property type="project" value="UniProtKB-KW"/>
</dbReference>
<dbReference type="RefSeq" id="WP_018575587.1">
    <property type="nucleotide sequence ID" value="NZ_CP065725.1"/>
</dbReference>
<keyword evidence="4" id="KW-1185">Reference proteome</keyword>
<dbReference type="OrthoDB" id="530475at2"/>
<gene>
    <name evidence="1" type="primary">phnG</name>
    <name evidence="1" type="ORF">I6G29_11195</name>
    <name evidence="2" type="ORF">NCTC11997_02305</name>
</gene>
<dbReference type="STRING" id="1122619.GCA_000373745_02402"/>
<proteinExistence type="predicted"/>
<accession>A0A378XGS4</accession>
<evidence type="ECO:0000313" key="3">
    <source>
        <dbReference type="Proteomes" id="UP000254603"/>
    </source>
</evidence>
<dbReference type="EMBL" id="CP065725">
    <property type="protein sequence ID" value="QPT39687.1"/>
    <property type="molecule type" value="Genomic_DNA"/>
</dbReference>
<dbReference type="NCBIfam" id="TIGR03293">
    <property type="entry name" value="PhnG_redo"/>
    <property type="match status" value="1"/>
</dbReference>
<dbReference type="EMBL" id="UGSB01000001">
    <property type="protein sequence ID" value="SUA57193.1"/>
    <property type="molecule type" value="Genomic_DNA"/>
</dbReference>
<evidence type="ECO:0000313" key="1">
    <source>
        <dbReference type="EMBL" id="QPT39687.1"/>
    </source>
</evidence>
<sequence length="149" mass="16469">MKELNSQASNPQRAEWLALLARAECEYLESLWADLGKNKQPQIISGPETGLLQLTTRAGGGAVAFQFGEATCSRCVIQLGKVRGYAVQLGSNLRKAELAAYLDALFQELGDEQRHIILVPIRERLAQINVEREMLVSSTSVQFFTTKTS</sequence>
<dbReference type="InterPro" id="IPR009609">
    <property type="entry name" value="Phosphonate_metab_PhnG"/>
</dbReference>
<reference evidence="1 4" key="2">
    <citation type="submission" date="2020-12" db="EMBL/GenBank/DDBJ databases">
        <title>FDA dAtabase for Regulatory Grade micrObial Sequences (FDA-ARGOS): Supporting development and validation of Infectious Disease Dx tests.</title>
        <authorList>
            <person name="Sproer C."/>
            <person name="Gronow S."/>
            <person name="Severitt S."/>
            <person name="Schroder I."/>
            <person name="Tallon L."/>
            <person name="Sadzewicz L."/>
            <person name="Zhao X."/>
            <person name="Boylan J."/>
            <person name="Ott S."/>
            <person name="Bowen H."/>
            <person name="Vavikolanu K."/>
            <person name="Mehta A."/>
            <person name="Aluvathingal J."/>
            <person name="Nadendla S."/>
            <person name="Lowell S."/>
            <person name="Myers T."/>
            <person name="Yan Y."/>
            <person name="Sichtig H."/>
        </authorList>
    </citation>
    <scope>NUCLEOTIDE SEQUENCE [LARGE SCALE GENOMIC DNA]</scope>
    <source>
        <strain evidence="1 4">FDAARGOS_872</strain>
    </source>
</reference>
<evidence type="ECO:0000313" key="4">
    <source>
        <dbReference type="Proteomes" id="UP000594903"/>
    </source>
</evidence>
<dbReference type="GO" id="GO:0019634">
    <property type="term" value="P:organic phosphonate metabolic process"/>
    <property type="evidence" value="ECO:0007669"/>
    <property type="project" value="InterPro"/>
</dbReference>
<dbReference type="AlphaFoldDB" id="A0A378XGS4"/>